<dbReference type="EMBL" id="LNQE01000335">
    <property type="protein sequence ID" value="KUG27369.1"/>
    <property type="molecule type" value="Genomic_DNA"/>
</dbReference>
<accession>A0A0W8G2S2</accession>
<proteinExistence type="predicted"/>
<sequence length="95" mass="10231">MQDTAATHELLPDLPGVPSIRRTRAHGHMGHDPTPSRATAVGGSRTARAASRQADRSARRRVTRAPPPCSQTAFPGRVRRERGARVASLNKPSAF</sequence>
<organism evidence="2">
    <name type="scientific">hydrocarbon metagenome</name>
    <dbReference type="NCBI Taxonomy" id="938273"/>
    <lineage>
        <taxon>unclassified sequences</taxon>
        <taxon>metagenomes</taxon>
        <taxon>ecological metagenomes</taxon>
    </lineage>
</organism>
<reference evidence="2" key="1">
    <citation type="journal article" date="2015" name="Proc. Natl. Acad. Sci. U.S.A.">
        <title>Networks of energetic and metabolic interactions define dynamics in microbial communities.</title>
        <authorList>
            <person name="Embree M."/>
            <person name="Liu J.K."/>
            <person name="Al-Bassam M.M."/>
            <person name="Zengler K."/>
        </authorList>
    </citation>
    <scope>NUCLEOTIDE SEQUENCE</scope>
</reference>
<name>A0A0W8G2S2_9ZZZZ</name>
<evidence type="ECO:0000313" key="2">
    <source>
        <dbReference type="EMBL" id="KUG27369.1"/>
    </source>
</evidence>
<dbReference type="AlphaFoldDB" id="A0A0W8G2S2"/>
<feature type="compositionally biased region" description="Low complexity" evidence="1">
    <location>
        <begin position="37"/>
        <end position="52"/>
    </location>
</feature>
<protein>
    <submittedName>
        <fullName evidence="2">Uncharacterized protein</fullName>
    </submittedName>
</protein>
<gene>
    <name evidence="2" type="ORF">ASZ90_002787</name>
</gene>
<comment type="caution">
    <text evidence="2">The sequence shown here is derived from an EMBL/GenBank/DDBJ whole genome shotgun (WGS) entry which is preliminary data.</text>
</comment>
<feature type="region of interest" description="Disordered" evidence="1">
    <location>
        <begin position="1"/>
        <end position="95"/>
    </location>
</feature>
<evidence type="ECO:0000256" key="1">
    <source>
        <dbReference type="SAM" id="MobiDB-lite"/>
    </source>
</evidence>